<dbReference type="RefSeq" id="WP_190465779.1">
    <property type="nucleotide sequence ID" value="NZ_JACJSG010000001.1"/>
</dbReference>
<dbReference type="Proteomes" id="UP000661112">
    <property type="component" value="Unassembled WGS sequence"/>
</dbReference>
<protein>
    <submittedName>
        <fullName evidence="1">Uncharacterized protein</fullName>
    </submittedName>
</protein>
<evidence type="ECO:0000313" key="1">
    <source>
        <dbReference type="EMBL" id="MBD2499235.1"/>
    </source>
</evidence>
<keyword evidence="2" id="KW-1185">Reference proteome</keyword>
<dbReference type="EMBL" id="JACJSG010000001">
    <property type="protein sequence ID" value="MBD2499235.1"/>
    <property type="molecule type" value="Genomic_DNA"/>
</dbReference>
<name>A0ABR8CZ33_9NOST</name>
<organism evidence="1 2">
    <name type="scientific">Anabaena azotica FACHB-119</name>
    <dbReference type="NCBI Taxonomy" id="947527"/>
    <lineage>
        <taxon>Bacteria</taxon>
        <taxon>Bacillati</taxon>
        <taxon>Cyanobacteriota</taxon>
        <taxon>Cyanophyceae</taxon>
        <taxon>Nostocales</taxon>
        <taxon>Nostocaceae</taxon>
        <taxon>Anabaena</taxon>
        <taxon>Anabaena azotica</taxon>
    </lineage>
</organism>
<sequence>MECAYASQWQIPFPLAHASYLRKRRTASTDEINRVSTRFVYSRVGGSMTIYILPCTVGGQLVAAPPFISSPPFPTRRYANG</sequence>
<accession>A0ABR8CZ33</accession>
<gene>
    <name evidence="1" type="ORF">H6G83_01170</name>
</gene>
<reference evidence="1 2" key="1">
    <citation type="journal article" date="2020" name="ISME J.">
        <title>Comparative genomics reveals insights into cyanobacterial evolution and habitat adaptation.</title>
        <authorList>
            <person name="Chen M.Y."/>
            <person name="Teng W.K."/>
            <person name="Zhao L."/>
            <person name="Hu C.X."/>
            <person name="Zhou Y.K."/>
            <person name="Han B.P."/>
            <person name="Song L.R."/>
            <person name="Shu W.S."/>
        </authorList>
    </citation>
    <scope>NUCLEOTIDE SEQUENCE [LARGE SCALE GENOMIC DNA]</scope>
    <source>
        <strain evidence="1 2">FACHB-119</strain>
    </source>
</reference>
<proteinExistence type="predicted"/>
<comment type="caution">
    <text evidence="1">The sequence shown here is derived from an EMBL/GenBank/DDBJ whole genome shotgun (WGS) entry which is preliminary data.</text>
</comment>
<evidence type="ECO:0000313" key="2">
    <source>
        <dbReference type="Proteomes" id="UP000661112"/>
    </source>
</evidence>